<evidence type="ECO:0000313" key="2">
    <source>
        <dbReference type="EMBL" id="QUE51768.1"/>
    </source>
</evidence>
<accession>A0A975J0H7</accession>
<name>A0A975J0H7_9BACT</name>
<keyword evidence="1" id="KW-0732">Signal</keyword>
<evidence type="ECO:0000313" key="3">
    <source>
        <dbReference type="Proteomes" id="UP000676169"/>
    </source>
</evidence>
<sequence length="773" mass="86420">MATFFSSPHLVIAVLLSAAGGLSAETLDTVALGSPASEAAHSFKSDHAETFTGGLDLPARRLLPLESPAWFGGKLSCTLKVDATLQNYVTVRFWGSDVNHNLLMLEVDGKQVGYRHLGDYDCLDVGTDAPTYNGRFCYKTLPLPMDLTKGRQSVEVTIQSNGSIWNYGRSFEEYQKPMTEATRGIYAIHTHTDGCFTPPADEKQGVYPKDAPLRKEPGEEVIGKVKQRVNYELVNLLKPDRMPNQMQTLFLAKSYFIQWTAAAGKPEAITQVQRSLDNLYRAYKKDPKLAEAEPSTYNPDWFGYGPAGQVISLLAEQLKPTLGETIDDGSGGSIPRREAYTDMLLHCRDWHREHRRQYTNQSMINDLYGIYLANRGIAVLSPEKALPEKQALRYLRESIGLDPWLGSEVNGKPTLPLGNDYLQLTRKGLTRELGFVGNYGEVIDWVCQIYEGTAPAWGKPGDPDIKAQLIRIARARAPFRYPMLDEGGHRAMVQETAVGWRDTHSPGDVAYAQRPSWDGSPLEAASLTLDPALIGYCQQMFADNQYFHSIAEQVEGKGFRITAGLLRVPEEYELIKSQPASKSRLPLTWSEPDYVFSDEEDGVVAIKRGNEIFYASLYWRARHAVNFLARVHYLTPEYDRVAVVRQETAYTQSGMEYTRPNWTDFGFANGGHRYPDTVQSAHTGEKLPIARIPDGIPFKAGEENIHAGRGDFYQMRYGPYFVAMNMSKDKTFDVRVPEDSGDATELVTGRKDLKPGTAAKVAPRTTLVFRFGK</sequence>
<reference evidence="2" key="1">
    <citation type="submission" date="2021-04" db="EMBL/GenBank/DDBJ databases">
        <title>Luteolibacter sp. 32A isolated from the skin of an Anderson's salamander (Ambystoma andersonii).</title>
        <authorList>
            <person name="Spergser J."/>
            <person name="Busse H.-J."/>
        </authorList>
    </citation>
    <scope>NUCLEOTIDE SEQUENCE</scope>
    <source>
        <strain evidence="2">32A</strain>
    </source>
</reference>
<evidence type="ECO:0000256" key="1">
    <source>
        <dbReference type="SAM" id="SignalP"/>
    </source>
</evidence>
<feature type="chain" id="PRO_5037432600" evidence="1">
    <location>
        <begin position="25"/>
        <end position="773"/>
    </location>
</feature>
<organism evidence="2 3">
    <name type="scientific">Luteolibacter ambystomatis</name>
    <dbReference type="NCBI Taxonomy" id="2824561"/>
    <lineage>
        <taxon>Bacteria</taxon>
        <taxon>Pseudomonadati</taxon>
        <taxon>Verrucomicrobiota</taxon>
        <taxon>Verrucomicrobiia</taxon>
        <taxon>Verrucomicrobiales</taxon>
        <taxon>Verrucomicrobiaceae</taxon>
        <taxon>Luteolibacter</taxon>
    </lineage>
</organism>
<dbReference type="KEGG" id="lamb:KBB96_02495"/>
<proteinExistence type="predicted"/>
<gene>
    <name evidence="2" type="ORF">KBB96_02495</name>
</gene>
<dbReference type="AlphaFoldDB" id="A0A975J0H7"/>
<feature type="signal peptide" evidence="1">
    <location>
        <begin position="1"/>
        <end position="24"/>
    </location>
</feature>
<keyword evidence="3" id="KW-1185">Reference proteome</keyword>
<dbReference type="RefSeq" id="WP_211631920.1">
    <property type="nucleotide sequence ID" value="NZ_CP073100.1"/>
</dbReference>
<protein>
    <submittedName>
        <fullName evidence="2">Uncharacterized protein</fullName>
    </submittedName>
</protein>
<dbReference type="Proteomes" id="UP000676169">
    <property type="component" value="Chromosome"/>
</dbReference>
<dbReference type="EMBL" id="CP073100">
    <property type="protein sequence ID" value="QUE51768.1"/>
    <property type="molecule type" value="Genomic_DNA"/>
</dbReference>